<dbReference type="InterPro" id="IPR016156">
    <property type="entry name" value="FAD/NAD-linked_Rdtase_dimer_sf"/>
</dbReference>
<evidence type="ECO:0000313" key="7">
    <source>
        <dbReference type="EMBL" id="MDR7151870.1"/>
    </source>
</evidence>
<keyword evidence="4 7" id="KW-0560">Oxidoreductase</keyword>
<evidence type="ECO:0000259" key="6">
    <source>
        <dbReference type="Pfam" id="PF14759"/>
    </source>
</evidence>
<dbReference type="PRINTS" id="PR00368">
    <property type="entry name" value="FADPNR"/>
</dbReference>
<dbReference type="RefSeq" id="WP_310320074.1">
    <property type="nucleotide sequence ID" value="NZ_JAVDWU010000009.1"/>
</dbReference>
<dbReference type="Pfam" id="PF07992">
    <property type="entry name" value="Pyr_redox_2"/>
    <property type="match status" value="1"/>
</dbReference>
<dbReference type="Gene3D" id="3.50.50.60">
    <property type="entry name" value="FAD/NAD(P)-binding domain"/>
    <property type="match status" value="2"/>
</dbReference>
<dbReference type="Pfam" id="PF14759">
    <property type="entry name" value="Reductase_C"/>
    <property type="match status" value="1"/>
</dbReference>
<dbReference type="InterPro" id="IPR036188">
    <property type="entry name" value="FAD/NAD-bd_sf"/>
</dbReference>
<dbReference type="InterPro" id="IPR023753">
    <property type="entry name" value="FAD/NAD-binding_dom"/>
</dbReference>
<keyword evidence="3" id="KW-0274">FAD</keyword>
<dbReference type="InterPro" id="IPR028202">
    <property type="entry name" value="Reductase_C"/>
</dbReference>
<accession>A0ABU1WRE9</accession>
<dbReference type="SUPFAM" id="SSF55424">
    <property type="entry name" value="FAD/NAD-linked reductases, dimerisation (C-terminal) domain"/>
    <property type="match status" value="1"/>
</dbReference>
<keyword evidence="8" id="KW-1185">Reference proteome</keyword>
<evidence type="ECO:0000256" key="1">
    <source>
        <dbReference type="ARBA" id="ARBA00001974"/>
    </source>
</evidence>
<comment type="cofactor">
    <cofactor evidence="1">
        <name>FAD</name>
        <dbReference type="ChEBI" id="CHEBI:57692"/>
    </cofactor>
</comment>
<feature type="domain" description="FAD/NAD(P)-binding" evidence="5">
    <location>
        <begin position="6"/>
        <end position="304"/>
    </location>
</feature>
<dbReference type="EMBL" id="JAVDWU010000009">
    <property type="protein sequence ID" value="MDR7151870.1"/>
    <property type="molecule type" value="Genomic_DNA"/>
</dbReference>
<evidence type="ECO:0000259" key="5">
    <source>
        <dbReference type="Pfam" id="PF07992"/>
    </source>
</evidence>
<comment type="caution">
    <text evidence="7">The sequence shown here is derived from an EMBL/GenBank/DDBJ whole genome shotgun (WGS) entry which is preliminary data.</text>
</comment>
<dbReference type="SUPFAM" id="SSF51905">
    <property type="entry name" value="FAD/NAD(P)-binding domain"/>
    <property type="match status" value="2"/>
</dbReference>
<evidence type="ECO:0000256" key="2">
    <source>
        <dbReference type="ARBA" id="ARBA00022630"/>
    </source>
</evidence>
<evidence type="ECO:0000256" key="3">
    <source>
        <dbReference type="ARBA" id="ARBA00022827"/>
    </source>
</evidence>
<feature type="domain" description="Reductase C-terminal" evidence="6">
    <location>
        <begin position="323"/>
        <end position="405"/>
    </location>
</feature>
<keyword evidence="7" id="KW-0223">Dioxygenase</keyword>
<dbReference type="InterPro" id="IPR050446">
    <property type="entry name" value="FAD-oxidoreductase/Apoptosis"/>
</dbReference>
<protein>
    <submittedName>
        <fullName evidence="7">3-phenylpropionate/trans-cinnamate dioxygenase ferredoxin reductase subunit</fullName>
        <ecNumber evidence="7">1.18.1.3</ecNumber>
    </submittedName>
</protein>
<dbReference type="GO" id="GO:0051213">
    <property type="term" value="F:dioxygenase activity"/>
    <property type="evidence" value="ECO:0007669"/>
    <property type="project" value="UniProtKB-KW"/>
</dbReference>
<dbReference type="Proteomes" id="UP001265700">
    <property type="component" value="Unassembled WGS sequence"/>
</dbReference>
<dbReference type="PANTHER" id="PTHR43557:SF2">
    <property type="entry name" value="RIESKE DOMAIN-CONTAINING PROTEIN-RELATED"/>
    <property type="match status" value="1"/>
</dbReference>
<name>A0ABU1WRE9_9BURK</name>
<keyword evidence="2" id="KW-0285">Flavoprotein</keyword>
<evidence type="ECO:0000313" key="8">
    <source>
        <dbReference type="Proteomes" id="UP001265700"/>
    </source>
</evidence>
<proteinExistence type="predicted"/>
<sequence length="416" mass="44762">MRTPHAVILGAGHAAAQLVASLRQQGWQGEITLVGEEPLLPYQRPPLSKAYLAGQMSQQQMLIRNAAAYEKAGVNVRLGVRAERIDREQQQVHLGTGEVLDYSALALTLGARVRELAVPGAQLPGVFYLRTIADLDRIKAHAALSGCRRAVIVGGGYIGLETAAGLRQLGLSVSLLEAMPRLLQRVTSAEVSAFYHRVHTEEGVDIRCDKNVQRVLGEAAVTAVQCEDGETLPADLVIVGIGVRPNVELAAAAGLATGHGIRVNEFAQTSDPRVVAAGDCTEFFSEAHGRALRLESVPHAMAQATCAAATLCGKSVPYRAQPWFWSDQYDLKLQMAGLSQGFEQSVVRGDSRQGRSFSVFYLAGGRLLAVDCVNRPKDFMLGKRLIAVSAEISAHALADESQDLGRWLTNQETLIP</sequence>
<dbReference type="PANTHER" id="PTHR43557">
    <property type="entry name" value="APOPTOSIS-INDUCING FACTOR 1"/>
    <property type="match status" value="1"/>
</dbReference>
<dbReference type="EC" id="1.18.1.3" evidence="7"/>
<dbReference type="GO" id="GO:0008860">
    <property type="term" value="F:ferredoxin-NAD+ reductase activity"/>
    <property type="evidence" value="ECO:0007669"/>
    <property type="project" value="UniProtKB-EC"/>
</dbReference>
<dbReference type="Gene3D" id="3.30.390.30">
    <property type="match status" value="1"/>
</dbReference>
<reference evidence="7 8" key="1">
    <citation type="submission" date="2023-07" db="EMBL/GenBank/DDBJ databases">
        <title>Sorghum-associated microbial communities from plants grown in Nebraska, USA.</title>
        <authorList>
            <person name="Schachtman D."/>
        </authorList>
    </citation>
    <scope>NUCLEOTIDE SEQUENCE [LARGE SCALE GENOMIC DNA]</scope>
    <source>
        <strain evidence="7 8">4249</strain>
    </source>
</reference>
<evidence type="ECO:0000256" key="4">
    <source>
        <dbReference type="ARBA" id="ARBA00023002"/>
    </source>
</evidence>
<gene>
    <name evidence="7" type="ORF">J2W49_003846</name>
</gene>
<organism evidence="7 8">
    <name type="scientific">Hydrogenophaga palleronii</name>
    <dbReference type="NCBI Taxonomy" id="65655"/>
    <lineage>
        <taxon>Bacteria</taxon>
        <taxon>Pseudomonadati</taxon>
        <taxon>Pseudomonadota</taxon>
        <taxon>Betaproteobacteria</taxon>
        <taxon>Burkholderiales</taxon>
        <taxon>Comamonadaceae</taxon>
        <taxon>Hydrogenophaga</taxon>
    </lineage>
</organism>
<dbReference type="PRINTS" id="PR00411">
    <property type="entry name" value="PNDRDTASEI"/>
</dbReference>